<reference evidence="5" key="1">
    <citation type="submission" date="2022-07" db="EMBL/GenBank/DDBJ databases">
        <title>Phylogenomic reconstructions and comparative analyses of Kickxellomycotina fungi.</title>
        <authorList>
            <person name="Reynolds N.K."/>
            <person name="Stajich J.E."/>
            <person name="Barry K."/>
            <person name="Grigoriev I.V."/>
            <person name="Crous P."/>
            <person name="Smith M.E."/>
        </authorList>
    </citation>
    <scope>NUCLEOTIDE SEQUENCE</scope>
    <source>
        <strain evidence="5">BCRC 34381</strain>
    </source>
</reference>
<dbReference type="Pfam" id="PF00067">
    <property type="entry name" value="p450"/>
    <property type="match status" value="1"/>
</dbReference>
<name>A0A9W8CQB7_9FUNG</name>
<dbReference type="AlphaFoldDB" id="A0A9W8CQB7"/>
<evidence type="ECO:0000256" key="1">
    <source>
        <dbReference type="ARBA" id="ARBA00001971"/>
    </source>
</evidence>
<dbReference type="GO" id="GO:0005506">
    <property type="term" value="F:iron ion binding"/>
    <property type="evidence" value="ECO:0007669"/>
    <property type="project" value="InterPro"/>
</dbReference>
<accession>A0A9W8CQB7</accession>
<gene>
    <name evidence="5" type="ORF">LPJ61_006230</name>
</gene>
<dbReference type="GO" id="GO:0016705">
    <property type="term" value="F:oxidoreductase activity, acting on paired donors, with incorporation or reduction of molecular oxygen"/>
    <property type="evidence" value="ECO:0007669"/>
    <property type="project" value="InterPro"/>
</dbReference>
<dbReference type="PANTHER" id="PTHR24305:SF235">
    <property type="entry name" value="CYTOCHROME P450 MONOOXYGENASE APDB-RELATED"/>
    <property type="match status" value="1"/>
</dbReference>
<dbReference type="Gene3D" id="1.10.630.10">
    <property type="entry name" value="Cytochrome P450"/>
    <property type="match status" value="1"/>
</dbReference>
<dbReference type="GO" id="GO:0020037">
    <property type="term" value="F:heme binding"/>
    <property type="evidence" value="ECO:0007669"/>
    <property type="project" value="InterPro"/>
</dbReference>
<dbReference type="InterPro" id="IPR036396">
    <property type="entry name" value="Cyt_P450_sf"/>
</dbReference>
<protein>
    <recommendedName>
        <fullName evidence="7">Cytochrome P450</fullName>
    </recommendedName>
</protein>
<dbReference type="PANTHER" id="PTHR24305">
    <property type="entry name" value="CYTOCHROME P450"/>
    <property type="match status" value="1"/>
</dbReference>
<keyword evidence="3" id="KW-0560">Oxidoreductase</keyword>
<evidence type="ECO:0000256" key="4">
    <source>
        <dbReference type="ARBA" id="ARBA00023004"/>
    </source>
</evidence>
<keyword evidence="4" id="KW-0408">Iron</keyword>
<dbReference type="OrthoDB" id="1470350at2759"/>
<keyword evidence="6" id="KW-1185">Reference proteome</keyword>
<organism evidence="5 6">
    <name type="scientific">Coemansia biformis</name>
    <dbReference type="NCBI Taxonomy" id="1286918"/>
    <lineage>
        <taxon>Eukaryota</taxon>
        <taxon>Fungi</taxon>
        <taxon>Fungi incertae sedis</taxon>
        <taxon>Zoopagomycota</taxon>
        <taxon>Kickxellomycotina</taxon>
        <taxon>Kickxellomycetes</taxon>
        <taxon>Kickxellales</taxon>
        <taxon>Kickxellaceae</taxon>
        <taxon>Coemansia</taxon>
    </lineage>
</organism>
<dbReference type="SUPFAM" id="SSF48264">
    <property type="entry name" value="Cytochrome P450"/>
    <property type="match status" value="1"/>
</dbReference>
<comment type="caution">
    <text evidence="5">The sequence shown here is derived from an EMBL/GenBank/DDBJ whole genome shotgun (WGS) entry which is preliminary data.</text>
</comment>
<dbReference type="Proteomes" id="UP001143981">
    <property type="component" value="Unassembled WGS sequence"/>
</dbReference>
<evidence type="ECO:0000256" key="3">
    <source>
        <dbReference type="ARBA" id="ARBA00023002"/>
    </source>
</evidence>
<keyword evidence="2" id="KW-0479">Metal-binding</keyword>
<evidence type="ECO:0000313" key="6">
    <source>
        <dbReference type="Proteomes" id="UP001143981"/>
    </source>
</evidence>
<dbReference type="GO" id="GO:0044550">
    <property type="term" value="P:secondary metabolite biosynthetic process"/>
    <property type="evidence" value="ECO:0007669"/>
    <property type="project" value="UniProtKB-ARBA"/>
</dbReference>
<feature type="non-terminal residue" evidence="5">
    <location>
        <position position="365"/>
    </location>
</feature>
<dbReference type="GO" id="GO:0004497">
    <property type="term" value="F:monooxygenase activity"/>
    <property type="evidence" value="ECO:0007669"/>
    <property type="project" value="InterPro"/>
</dbReference>
<sequence>MAILDILVEALRPVHVCAGVGVYVAWKVVHALYLSPLRNVPGPFLSRISWLPMRFNDVYGTEPEFMVRHYEKYGSIFVMEPNKVAVCDPHDCMMILGTHAFRKENIYERVDFMEPNIFLTTDPELNRHRRRQIGPALNLRSLLHMEPTILAAGAGQLVAKWGQAITDAGAAGKARICYFDDLLLMAFDVMASLNFGQAHRSLTTGDRKIVNWVRQSFSLMFLQMVVPIFKRQPLKLLVGSISSQVDQFFAFGMEAIETRKRLLERGGEKPKDILQSFLDAEDPESKIRMTPSQVVTETILALTAGADTSSLTLSWTIHLLLLNPEHLQRAAKEVRDAFAADHIITYEEAKKSLPYLEACLYESMR</sequence>
<evidence type="ECO:0000313" key="5">
    <source>
        <dbReference type="EMBL" id="KAJ1719953.1"/>
    </source>
</evidence>
<evidence type="ECO:0008006" key="7">
    <source>
        <dbReference type="Google" id="ProtNLM"/>
    </source>
</evidence>
<proteinExistence type="predicted"/>
<dbReference type="InterPro" id="IPR050121">
    <property type="entry name" value="Cytochrome_P450_monoxygenase"/>
</dbReference>
<dbReference type="InterPro" id="IPR001128">
    <property type="entry name" value="Cyt_P450"/>
</dbReference>
<evidence type="ECO:0000256" key="2">
    <source>
        <dbReference type="ARBA" id="ARBA00022723"/>
    </source>
</evidence>
<dbReference type="EMBL" id="JANBOI010002768">
    <property type="protein sequence ID" value="KAJ1719953.1"/>
    <property type="molecule type" value="Genomic_DNA"/>
</dbReference>
<comment type="cofactor">
    <cofactor evidence="1">
        <name>heme</name>
        <dbReference type="ChEBI" id="CHEBI:30413"/>
    </cofactor>
</comment>